<organism evidence="4 5">
    <name type="scientific">Punica granatum</name>
    <name type="common">Pomegranate</name>
    <dbReference type="NCBI Taxonomy" id="22663"/>
    <lineage>
        <taxon>Eukaryota</taxon>
        <taxon>Viridiplantae</taxon>
        <taxon>Streptophyta</taxon>
        <taxon>Embryophyta</taxon>
        <taxon>Tracheophyta</taxon>
        <taxon>Spermatophyta</taxon>
        <taxon>Magnoliopsida</taxon>
        <taxon>eudicotyledons</taxon>
        <taxon>Gunneridae</taxon>
        <taxon>Pentapetalae</taxon>
        <taxon>rosids</taxon>
        <taxon>malvids</taxon>
        <taxon>Myrtales</taxon>
        <taxon>Lythraceae</taxon>
        <taxon>Punica</taxon>
    </lineage>
</organism>
<evidence type="ECO:0000256" key="2">
    <source>
        <dbReference type="SAM" id="MobiDB-lite"/>
    </source>
</evidence>
<accession>A0A218XGV6</accession>
<evidence type="ECO:0000256" key="3">
    <source>
        <dbReference type="SAM" id="Phobius"/>
    </source>
</evidence>
<dbReference type="Proteomes" id="UP000197138">
    <property type="component" value="Unassembled WGS sequence"/>
</dbReference>
<feature type="transmembrane region" description="Helical" evidence="3">
    <location>
        <begin position="54"/>
        <end position="73"/>
    </location>
</feature>
<keyword evidence="3" id="KW-0472">Membrane</keyword>
<keyword evidence="1" id="KW-0175">Coiled coil</keyword>
<dbReference type="EMBL" id="MTKT01001810">
    <property type="protein sequence ID" value="OWM83966.1"/>
    <property type="molecule type" value="Genomic_DNA"/>
</dbReference>
<comment type="caution">
    <text evidence="4">The sequence shown here is derived from an EMBL/GenBank/DDBJ whole genome shotgun (WGS) entry which is preliminary data.</text>
</comment>
<protein>
    <submittedName>
        <fullName evidence="4">Uncharacterized protein</fullName>
    </submittedName>
</protein>
<reference evidence="5" key="1">
    <citation type="journal article" date="2017" name="Plant J.">
        <title>The pomegranate (Punica granatum L.) genome and the genomics of punicalagin biosynthesis.</title>
        <authorList>
            <person name="Qin G."/>
            <person name="Xu C."/>
            <person name="Ming R."/>
            <person name="Tang H."/>
            <person name="Guyot R."/>
            <person name="Kramer E.M."/>
            <person name="Hu Y."/>
            <person name="Yi X."/>
            <person name="Qi Y."/>
            <person name="Xu X."/>
            <person name="Gao Z."/>
            <person name="Pan H."/>
            <person name="Jian J."/>
            <person name="Tian Y."/>
            <person name="Yue Z."/>
            <person name="Xu Y."/>
        </authorList>
    </citation>
    <scope>NUCLEOTIDE SEQUENCE [LARGE SCALE GENOMIC DNA]</scope>
    <source>
        <strain evidence="5">cv. Dabenzi</strain>
    </source>
</reference>
<feature type="coiled-coil region" evidence="1">
    <location>
        <begin position="459"/>
        <end position="494"/>
    </location>
</feature>
<name>A0A218XGV6_PUNGR</name>
<dbReference type="AlphaFoldDB" id="A0A218XGV6"/>
<feature type="region of interest" description="Disordered" evidence="2">
    <location>
        <begin position="278"/>
        <end position="315"/>
    </location>
</feature>
<evidence type="ECO:0000313" key="4">
    <source>
        <dbReference type="EMBL" id="OWM83966.1"/>
    </source>
</evidence>
<evidence type="ECO:0000313" key="5">
    <source>
        <dbReference type="Proteomes" id="UP000197138"/>
    </source>
</evidence>
<proteinExistence type="predicted"/>
<keyword evidence="3" id="KW-0812">Transmembrane</keyword>
<feature type="transmembrane region" description="Helical" evidence="3">
    <location>
        <begin position="30"/>
        <end position="48"/>
    </location>
</feature>
<sequence length="533" mass="62262">MLHVHSVSAHTTTMDYQEEILNSLDKSIFYAERAVVLLLPFFVIWLGPAAEARIIAFSLALSSALTIFAHYEVYGMDIRGYWRRLEFLYVTERIAVLLILWSTGGEVGPWAFCFISIFLKMTSAVYFCLPFIDLDRIQEEFHPICIDPLLKARNRVSRWSSCKTVDLLEARLDAWFFGKEVETEEQGEDTSEEEVWIRGQGGEGAENGLQEVEGQDAKGDEETDNCYCEIAGKDWDWDAEEEEEEAEIGLLELNGNMLERGTGENTRNVLHEVEGKLAEQDAEEELGSVLTNEEEEEESEDEEEEEDRCSRLREPREEDVVLSEKEYVMFLRKHGEELSKLKIKLSEELDMMEAEHEKELRIREKFHEIEMHGMERKHKEEICKLDTKCQTERREWETQRQALLKTIAEQEAKNCNSGACNCSWKQFGKKSMEAMRQWKGDWDRFERRYREFCVEFGDYLQLTKEKNAYLEEKLEAQEEEAKKLKVLLEKSEKKRLALQLDKGVLAERLSWATSMCQFYRSCMNQLVSEGDQC</sequence>
<keyword evidence="3" id="KW-1133">Transmembrane helix</keyword>
<gene>
    <name evidence="4" type="ORF">CDL15_Pgr004397</name>
</gene>
<evidence type="ECO:0000256" key="1">
    <source>
        <dbReference type="SAM" id="Coils"/>
    </source>
</evidence>
<feature type="compositionally biased region" description="Acidic residues" evidence="2">
    <location>
        <begin position="280"/>
        <end position="307"/>
    </location>
</feature>